<keyword evidence="5 6" id="KW-0472">Membrane</keyword>
<protein>
    <recommendedName>
        <fullName evidence="6">Protein YIPF</fullName>
    </recommendedName>
</protein>
<keyword evidence="4 6" id="KW-1133">Transmembrane helix</keyword>
<dbReference type="GO" id="GO:0000139">
    <property type="term" value="C:Golgi membrane"/>
    <property type="evidence" value="ECO:0007669"/>
    <property type="project" value="UniProtKB-SubCell"/>
</dbReference>
<gene>
    <name evidence="8" type="ORF">CAOG_009297</name>
</gene>
<feature type="transmembrane region" description="Helical" evidence="6">
    <location>
        <begin position="153"/>
        <end position="173"/>
    </location>
</feature>
<dbReference type="STRING" id="595528.A0A0D2WIE6"/>
<evidence type="ECO:0000256" key="4">
    <source>
        <dbReference type="ARBA" id="ARBA00022989"/>
    </source>
</evidence>
<evidence type="ECO:0000256" key="1">
    <source>
        <dbReference type="ARBA" id="ARBA00004141"/>
    </source>
</evidence>
<keyword evidence="9" id="KW-1185">Reference proteome</keyword>
<dbReference type="GO" id="GO:0016192">
    <property type="term" value="P:vesicle-mediated transport"/>
    <property type="evidence" value="ECO:0007669"/>
    <property type="project" value="InterPro"/>
</dbReference>
<organism evidence="8 9">
    <name type="scientific">Capsaspora owczarzaki (strain ATCC 30864)</name>
    <dbReference type="NCBI Taxonomy" id="595528"/>
    <lineage>
        <taxon>Eukaryota</taxon>
        <taxon>Filasterea</taxon>
        <taxon>Capsaspora</taxon>
    </lineage>
</organism>
<dbReference type="InterPro" id="IPR039765">
    <property type="entry name" value="Yip5/YIPF1/YIPF2"/>
</dbReference>
<dbReference type="FunCoup" id="A0A0D2WIE6">
    <property type="interactions" value="210"/>
</dbReference>
<comment type="similarity">
    <text evidence="2 6">Belongs to the YIP1 family.</text>
</comment>
<evidence type="ECO:0000313" key="8">
    <source>
        <dbReference type="EMBL" id="KJE88778.1"/>
    </source>
</evidence>
<comment type="subcellular location">
    <subcellularLocation>
        <location evidence="6">Golgi apparatus membrane</location>
        <topology evidence="6">Multi-pass membrane protein</topology>
    </subcellularLocation>
    <subcellularLocation>
        <location evidence="1">Membrane</location>
        <topology evidence="1">Multi-pass membrane protein</topology>
    </subcellularLocation>
</comment>
<dbReference type="AlphaFoldDB" id="A0A0D2WIE6"/>
<dbReference type="EMBL" id="KE346360">
    <property type="protein sequence ID" value="KJE88778.1"/>
    <property type="molecule type" value="Genomic_DNA"/>
</dbReference>
<feature type="transmembrane region" description="Helical" evidence="6">
    <location>
        <begin position="193"/>
        <end position="211"/>
    </location>
</feature>
<dbReference type="GO" id="GO:0031267">
    <property type="term" value="F:small GTPase binding"/>
    <property type="evidence" value="ECO:0007669"/>
    <property type="project" value="InterPro"/>
</dbReference>
<keyword evidence="3 6" id="KW-0812">Transmembrane</keyword>
<evidence type="ECO:0000256" key="3">
    <source>
        <dbReference type="ARBA" id="ARBA00022692"/>
    </source>
</evidence>
<evidence type="ECO:0000256" key="5">
    <source>
        <dbReference type="ARBA" id="ARBA00023136"/>
    </source>
</evidence>
<dbReference type="InParanoid" id="A0A0D2WIE6"/>
<dbReference type="PhylomeDB" id="A0A0D2WIE6"/>
<dbReference type="Proteomes" id="UP000008743">
    <property type="component" value="Unassembled WGS sequence"/>
</dbReference>
<name>A0A0D2WIE6_CAPO3</name>
<feature type="domain" description="Yip1" evidence="7">
    <location>
        <begin position="151"/>
        <end position="287"/>
    </location>
</feature>
<reference evidence="9" key="1">
    <citation type="submission" date="2011-02" db="EMBL/GenBank/DDBJ databases">
        <title>The Genome Sequence of Capsaspora owczarzaki ATCC 30864.</title>
        <authorList>
            <person name="Russ C."/>
            <person name="Cuomo C."/>
            <person name="Burger G."/>
            <person name="Gray M.W."/>
            <person name="Holland P.W.H."/>
            <person name="King N."/>
            <person name="Lang F.B.F."/>
            <person name="Roger A.J."/>
            <person name="Ruiz-Trillo I."/>
            <person name="Young S.K."/>
            <person name="Zeng Q."/>
            <person name="Gargeya S."/>
            <person name="Alvarado L."/>
            <person name="Berlin A."/>
            <person name="Chapman S.B."/>
            <person name="Chen Z."/>
            <person name="Freedman E."/>
            <person name="Gellesch M."/>
            <person name="Goldberg J."/>
            <person name="Griggs A."/>
            <person name="Gujja S."/>
            <person name="Heilman E."/>
            <person name="Heiman D."/>
            <person name="Howarth C."/>
            <person name="Mehta T."/>
            <person name="Neiman D."/>
            <person name="Pearson M."/>
            <person name="Roberts A."/>
            <person name="Saif S."/>
            <person name="Shea T."/>
            <person name="Shenoy N."/>
            <person name="Sisk P."/>
            <person name="Stolte C."/>
            <person name="Sykes S."/>
            <person name="White J."/>
            <person name="Yandava C."/>
            <person name="Haas B."/>
            <person name="Nusbaum C."/>
            <person name="Birren B."/>
        </authorList>
    </citation>
    <scope>NUCLEOTIDE SEQUENCE</scope>
    <source>
        <strain evidence="9">ATCC 30864</strain>
    </source>
</reference>
<dbReference type="InterPro" id="IPR006977">
    <property type="entry name" value="Yip1_dom"/>
</dbReference>
<evidence type="ECO:0000313" key="9">
    <source>
        <dbReference type="Proteomes" id="UP000008743"/>
    </source>
</evidence>
<sequence>MSGNEARPASGTGHAFEFHDGAPVLTTRRLLKATHGTALWPHLSGSSDITGTLNTRTGRAGADDNDSLNGDGSFGFSDNVTLLREENAAQRNYGAPIWSLEYYAQFFNIETHVVRRRLVTALWPFGARMLDTLNSNPDLYGTEPSRHFDEGPIWISTTLVFAMAMAGNFSSYLASETAWQYDFEMVTFGATSVYGYVLVVPLLLWAALRWLIGNGRIAFTELVCLYGYSLSIFIPVALLSIFQVEWFRWLAVIIALFFSGGALLTNIWPLLRTHPHRISYGICAAMLLSHATLAIVFKLFFFEYNAAVGSSGNTPAPAPSHTPVPSPSP</sequence>
<proteinExistence type="inferred from homology"/>
<dbReference type="OrthoDB" id="10256463at2759"/>
<evidence type="ECO:0000259" key="7">
    <source>
        <dbReference type="Pfam" id="PF04893"/>
    </source>
</evidence>
<feature type="transmembrane region" description="Helical" evidence="6">
    <location>
        <begin position="278"/>
        <end position="301"/>
    </location>
</feature>
<dbReference type="PANTHER" id="PTHR12822:SF2">
    <property type="entry name" value="PROTEIN YIPF"/>
    <property type="match status" value="1"/>
</dbReference>
<feature type="transmembrane region" description="Helical" evidence="6">
    <location>
        <begin position="249"/>
        <end position="271"/>
    </location>
</feature>
<dbReference type="PANTHER" id="PTHR12822">
    <property type="entry name" value="PROTEIN YIPF"/>
    <property type="match status" value="1"/>
</dbReference>
<evidence type="ECO:0000256" key="2">
    <source>
        <dbReference type="ARBA" id="ARBA00010596"/>
    </source>
</evidence>
<dbReference type="Pfam" id="PF04893">
    <property type="entry name" value="Yip1"/>
    <property type="match status" value="1"/>
</dbReference>
<evidence type="ECO:0000256" key="6">
    <source>
        <dbReference type="RuleBase" id="RU361264"/>
    </source>
</evidence>
<accession>A0A0D2WIE6</accession>
<feature type="transmembrane region" description="Helical" evidence="6">
    <location>
        <begin position="223"/>
        <end position="243"/>
    </location>
</feature>